<evidence type="ECO:0000256" key="4">
    <source>
        <dbReference type="ARBA" id="ARBA00022723"/>
    </source>
</evidence>
<comment type="similarity">
    <text evidence="2">Belongs to the cytochrome P450 family.</text>
</comment>
<evidence type="ECO:0000256" key="2">
    <source>
        <dbReference type="ARBA" id="ARBA00010617"/>
    </source>
</evidence>
<dbReference type="InterPro" id="IPR051996">
    <property type="entry name" value="Cytochrome_P450_78A"/>
</dbReference>
<dbReference type="SUPFAM" id="SSF48264">
    <property type="entry name" value="Cytochrome P450"/>
    <property type="match status" value="1"/>
</dbReference>
<feature type="non-terminal residue" evidence="8">
    <location>
        <position position="57"/>
    </location>
</feature>
<dbReference type="GO" id="GO:0020037">
    <property type="term" value="F:heme binding"/>
    <property type="evidence" value="ECO:0007669"/>
    <property type="project" value="InterPro"/>
</dbReference>
<evidence type="ECO:0000256" key="5">
    <source>
        <dbReference type="ARBA" id="ARBA00023002"/>
    </source>
</evidence>
<keyword evidence="3" id="KW-0349">Heme</keyword>
<feature type="non-terminal residue" evidence="8">
    <location>
        <position position="1"/>
    </location>
</feature>
<protein>
    <submittedName>
        <fullName evidence="8">Cytochrome P450 78A7</fullName>
    </submittedName>
</protein>
<accession>A0A699QUQ5</accession>
<dbReference type="EMBL" id="BKCJ011034385">
    <property type="protein sequence ID" value="GFC71679.1"/>
    <property type="molecule type" value="Genomic_DNA"/>
</dbReference>
<evidence type="ECO:0000256" key="6">
    <source>
        <dbReference type="ARBA" id="ARBA00023004"/>
    </source>
</evidence>
<evidence type="ECO:0000313" key="8">
    <source>
        <dbReference type="EMBL" id="GFC71679.1"/>
    </source>
</evidence>
<dbReference type="Gene3D" id="1.10.630.10">
    <property type="entry name" value="Cytochrome P450"/>
    <property type="match status" value="1"/>
</dbReference>
<reference evidence="8" key="1">
    <citation type="journal article" date="2019" name="Sci. Rep.">
        <title>Draft genome of Tanacetum cinerariifolium, the natural source of mosquito coil.</title>
        <authorList>
            <person name="Yamashiro T."/>
            <person name="Shiraishi A."/>
            <person name="Satake H."/>
            <person name="Nakayama K."/>
        </authorList>
    </citation>
    <scope>NUCLEOTIDE SEQUENCE</scope>
</reference>
<keyword evidence="4" id="KW-0479">Metal-binding</keyword>
<evidence type="ECO:0000256" key="3">
    <source>
        <dbReference type="ARBA" id="ARBA00022617"/>
    </source>
</evidence>
<evidence type="ECO:0000256" key="7">
    <source>
        <dbReference type="ARBA" id="ARBA00023033"/>
    </source>
</evidence>
<sequence>EHKLKDSVNLRDSSDFVDVLLSIDGEETLSEDQMVAILWEMVFRGTDTIALLTEWVM</sequence>
<comment type="cofactor">
    <cofactor evidence="1">
        <name>heme</name>
        <dbReference type="ChEBI" id="CHEBI:30413"/>
    </cofactor>
</comment>
<dbReference type="GO" id="GO:0005506">
    <property type="term" value="F:iron ion binding"/>
    <property type="evidence" value="ECO:0007669"/>
    <property type="project" value="InterPro"/>
</dbReference>
<dbReference type="InterPro" id="IPR036396">
    <property type="entry name" value="Cyt_P450_sf"/>
</dbReference>
<dbReference type="GO" id="GO:0016705">
    <property type="term" value="F:oxidoreductase activity, acting on paired donors, with incorporation or reduction of molecular oxygen"/>
    <property type="evidence" value="ECO:0007669"/>
    <property type="project" value="InterPro"/>
</dbReference>
<dbReference type="PANTHER" id="PTHR47946:SF6">
    <property type="entry name" value="CYTOCHROME P450 78A7"/>
    <property type="match status" value="1"/>
</dbReference>
<keyword evidence="5" id="KW-0560">Oxidoreductase</keyword>
<organism evidence="8">
    <name type="scientific">Tanacetum cinerariifolium</name>
    <name type="common">Dalmatian daisy</name>
    <name type="synonym">Chrysanthemum cinerariifolium</name>
    <dbReference type="NCBI Taxonomy" id="118510"/>
    <lineage>
        <taxon>Eukaryota</taxon>
        <taxon>Viridiplantae</taxon>
        <taxon>Streptophyta</taxon>
        <taxon>Embryophyta</taxon>
        <taxon>Tracheophyta</taxon>
        <taxon>Spermatophyta</taxon>
        <taxon>Magnoliopsida</taxon>
        <taxon>eudicotyledons</taxon>
        <taxon>Gunneridae</taxon>
        <taxon>Pentapetalae</taxon>
        <taxon>asterids</taxon>
        <taxon>campanulids</taxon>
        <taxon>Asterales</taxon>
        <taxon>Asteraceae</taxon>
        <taxon>Asteroideae</taxon>
        <taxon>Anthemideae</taxon>
        <taxon>Anthemidinae</taxon>
        <taxon>Tanacetum</taxon>
    </lineage>
</organism>
<name>A0A699QUQ5_TANCI</name>
<dbReference type="AlphaFoldDB" id="A0A699QUQ5"/>
<keyword evidence="6" id="KW-0408">Iron</keyword>
<keyword evidence="7" id="KW-0503">Monooxygenase</keyword>
<evidence type="ECO:0000256" key="1">
    <source>
        <dbReference type="ARBA" id="ARBA00001971"/>
    </source>
</evidence>
<dbReference type="PANTHER" id="PTHR47946">
    <property type="entry name" value="CYTOCHROME P450 78A7-RELATED"/>
    <property type="match status" value="1"/>
</dbReference>
<gene>
    <name evidence="8" type="ORF">Tci_843649</name>
</gene>
<proteinExistence type="inferred from homology"/>
<comment type="caution">
    <text evidence="8">The sequence shown here is derived from an EMBL/GenBank/DDBJ whole genome shotgun (WGS) entry which is preliminary data.</text>
</comment>
<dbReference type="GO" id="GO:0004497">
    <property type="term" value="F:monooxygenase activity"/>
    <property type="evidence" value="ECO:0007669"/>
    <property type="project" value="UniProtKB-KW"/>
</dbReference>